<dbReference type="Gene3D" id="3.50.50.60">
    <property type="entry name" value="FAD/NAD(P)-binding domain"/>
    <property type="match status" value="2"/>
</dbReference>
<reference evidence="2" key="1">
    <citation type="submission" date="2016-01" db="EMBL/GenBank/DDBJ databases">
        <authorList>
            <person name="Peeters C."/>
        </authorList>
    </citation>
    <scope>NUCLEOTIDE SEQUENCE [LARGE SCALE GENOMIC DNA]</scope>
    <source>
        <strain evidence="2">LMG 22940</strain>
    </source>
</reference>
<dbReference type="OrthoDB" id="9773233at2"/>
<protein>
    <submittedName>
        <fullName evidence="2">FAD dependent oxidoreductase</fullName>
    </submittedName>
</protein>
<dbReference type="Proteomes" id="UP000054770">
    <property type="component" value="Unassembled WGS sequence"/>
</dbReference>
<gene>
    <name evidence="2" type="ORF">AWB68_00979</name>
</gene>
<dbReference type="GO" id="GO:0004497">
    <property type="term" value="F:monooxygenase activity"/>
    <property type="evidence" value="ECO:0007669"/>
    <property type="project" value="TreeGrafter"/>
</dbReference>
<dbReference type="InterPro" id="IPR050982">
    <property type="entry name" value="Auxin_biosynth/cation_transpt"/>
</dbReference>
<organism evidence="2 3">
    <name type="scientific">Caballeronia choica</name>
    <dbReference type="NCBI Taxonomy" id="326476"/>
    <lineage>
        <taxon>Bacteria</taxon>
        <taxon>Pseudomonadati</taxon>
        <taxon>Pseudomonadota</taxon>
        <taxon>Betaproteobacteria</taxon>
        <taxon>Burkholderiales</taxon>
        <taxon>Burkholderiaceae</taxon>
        <taxon>Caballeronia</taxon>
    </lineage>
</organism>
<evidence type="ECO:0000313" key="3">
    <source>
        <dbReference type="Proteomes" id="UP000054770"/>
    </source>
</evidence>
<sequence length="442" mass="49019">MTVSSKSANTIDTLVVGAGQAGLATSYHLRQRGVEHLVIESASRPAHRWMDHRWDSFTLVTPNWTIRIPGAEYDGDDPDGFMPRLEVAARFQEYVQKYRLPVRYNTRAVSVRADPGTGFEIGTSAGVFRAKHLVMATGLFQVPRIPSFAGRIAPRVRQLHSSEYRNPGMLGRGAVLVVGSSQSGCQIADEIHGSGRQVFLCVGKSGRAPRRYRGKDSSEWLDLLGLSDQTVDRLPSPRLKFAGSPHIVGRSDGTKINLHRFHRDGMTLLGRLTDVSNNTLRLAPDLHRNLAIADDFEKAFLQRIDDYIESHRLACEPEVVPQWRDAYACELLADLDIDRHGIETVVWATGYRFDFSLVEFPIFDEDGYPIQKRGVTEQPGLYFVGLPWLYKQRSGLLSGVGDDAAHVVSHLLALASSAGIRDRHSDSRCVSSIERACGGQDG</sequence>
<dbReference type="PRINTS" id="PR00411">
    <property type="entry name" value="PNDRDTASEI"/>
</dbReference>
<comment type="caution">
    <text evidence="2">The sequence shown here is derived from an EMBL/GenBank/DDBJ whole genome shotgun (WGS) entry which is preliminary data.</text>
</comment>
<dbReference type="GO" id="GO:0050660">
    <property type="term" value="F:flavin adenine dinucleotide binding"/>
    <property type="evidence" value="ECO:0007669"/>
    <property type="project" value="TreeGrafter"/>
</dbReference>
<keyword evidence="3" id="KW-1185">Reference proteome</keyword>
<evidence type="ECO:0000256" key="1">
    <source>
        <dbReference type="ARBA" id="ARBA00023002"/>
    </source>
</evidence>
<dbReference type="RefSeq" id="WP_087643225.1">
    <property type="nucleotide sequence ID" value="NZ_FCON02000007.1"/>
</dbReference>
<proteinExistence type="predicted"/>
<dbReference type="PANTHER" id="PTHR43539">
    <property type="entry name" value="FLAVIN-BINDING MONOOXYGENASE-LIKE PROTEIN (AFU_ORTHOLOGUE AFUA_4G09220)"/>
    <property type="match status" value="1"/>
</dbReference>
<dbReference type="AlphaFoldDB" id="A0A158FUL7"/>
<accession>A0A158FUL7</accession>
<dbReference type="PANTHER" id="PTHR43539:SF78">
    <property type="entry name" value="FLAVIN-CONTAINING MONOOXYGENASE"/>
    <property type="match status" value="1"/>
</dbReference>
<evidence type="ECO:0000313" key="2">
    <source>
        <dbReference type="EMBL" id="SAL23528.1"/>
    </source>
</evidence>
<dbReference type="EMBL" id="FCON02000007">
    <property type="protein sequence ID" value="SAL23528.1"/>
    <property type="molecule type" value="Genomic_DNA"/>
</dbReference>
<name>A0A158FUL7_9BURK</name>
<dbReference type="Pfam" id="PF13738">
    <property type="entry name" value="Pyr_redox_3"/>
    <property type="match status" value="1"/>
</dbReference>
<keyword evidence="1" id="KW-0560">Oxidoreductase</keyword>
<dbReference type="SUPFAM" id="SSF51905">
    <property type="entry name" value="FAD/NAD(P)-binding domain"/>
    <property type="match status" value="1"/>
</dbReference>
<dbReference type="InterPro" id="IPR036188">
    <property type="entry name" value="FAD/NAD-bd_sf"/>
</dbReference>